<dbReference type="PANTHER" id="PTHR42681:SF1">
    <property type="entry name" value="MALONYL-COA-ACYL CARRIER PROTEIN TRANSACYLASE, MITOCHONDRIAL"/>
    <property type="match status" value="1"/>
</dbReference>
<dbReference type="InterPro" id="IPR016035">
    <property type="entry name" value="Acyl_Trfase/lysoPLipase"/>
</dbReference>
<proteinExistence type="inferred from homology"/>
<dbReference type="SUPFAM" id="SSF55048">
    <property type="entry name" value="Probable ACP-binding domain of malonyl-CoA ACP transacylase"/>
    <property type="match status" value="1"/>
</dbReference>
<dbReference type="InterPro" id="IPR004410">
    <property type="entry name" value="Malonyl_CoA-ACP_transAc_FabD"/>
</dbReference>
<organism evidence="5">
    <name type="scientific">Turicibacter sanguinis</name>
    <dbReference type="NCBI Taxonomy" id="154288"/>
    <lineage>
        <taxon>Bacteria</taxon>
        <taxon>Bacillati</taxon>
        <taxon>Bacillota</taxon>
        <taxon>Erysipelotrichia</taxon>
        <taxon>Erysipelotrichales</taxon>
        <taxon>Turicibacteraceae</taxon>
        <taxon>Turicibacter</taxon>
    </lineage>
</organism>
<dbReference type="SUPFAM" id="SSF52151">
    <property type="entry name" value="FabD/lysophospholipase-like"/>
    <property type="match status" value="1"/>
</dbReference>
<evidence type="ECO:0000313" key="5">
    <source>
        <dbReference type="EMBL" id="MTL94459.1"/>
    </source>
</evidence>
<name>A0A6I3N9Q8_9FIRM</name>
<dbReference type="Gene3D" id="3.40.366.10">
    <property type="entry name" value="Malonyl-Coenzyme A Acyl Carrier Protein, domain 2"/>
    <property type="match status" value="1"/>
</dbReference>
<keyword evidence="1 4" id="KW-0808">Transferase</keyword>
<evidence type="ECO:0000256" key="4">
    <source>
        <dbReference type="PIRNR" id="PIRNR000446"/>
    </source>
</evidence>
<comment type="catalytic activity">
    <reaction evidence="3 4">
        <text>holo-[ACP] + malonyl-CoA = malonyl-[ACP] + CoA</text>
        <dbReference type="Rhea" id="RHEA:41792"/>
        <dbReference type="Rhea" id="RHEA-COMP:9623"/>
        <dbReference type="Rhea" id="RHEA-COMP:9685"/>
        <dbReference type="ChEBI" id="CHEBI:57287"/>
        <dbReference type="ChEBI" id="CHEBI:57384"/>
        <dbReference type="ChEBI" id="CHEBI:64479"/>
        <dbReference type="ChEBI" id="CHEBI:78449"/>
        <dbReference type="EC" id="2.3.1.39"/>
    </reaction>
</comment>
<dbReference type="PIRSF" id="PIRSF000446">
    <property type="entry name" value="Mct"/>
    <property type="match status" value="1"/>
</dbReference>
<dbReference type="EMBL" id="WMQV01000016">
    <property type="protein sequence ID" value="MTL94459.1"/>
    <property type="molecule type" value="Genomic_DNA"/>
</dbReference>
<gene>
    <name evidence="5" type="primary">fabD</name>
    <name evidence="5" type="ORF">GMA64_07985</name>
</gene>
<dbReference type="GO" id="GO:0004314">
    <property type="term" value="F:[acyl-carrier-protein] S-malonyltransferase activity"/>
    <property type="evidence" value="ECO:0007669"/>
    <property type="project" value="UniProtKB-EC"/>
</dbReference>
<dbReference type="InterPro" id="IPR014043">
    <property type="entry name" value="Acyl_transferase_dom"/>
</dbReference>
<dbReference type="SMART" id="SM00827">
    <property type="entry name" value="PKS_AT"/>
    <property type="match status" value="1"/>
</dbReference>
<dbReference type="GO" id="GO:0006633">
    <property type="term" value="P:fatty acid biosynthetic process"/>
    <property type="evidence" value="ECO:0007669"/>
    <property type="project" value="TreeGrafter"/>
</dbReference>
<dbReference type="PANTHER" id="PTHR42681">
    <property type="entry name" value="MALONYL-COA-ACYL CARRIER PROTEIN TRANSACYLASE, MITOCHONDRIAL"/>
    <property type="match status" value="1"/>
</dbReference>
<dbReference type="InterPro" id="IPR024925">
    <property type="entry name" value="Malonyl_CoA-ACP_transAc"/>
</dbReference>
<comment type="caution">
    <text evidence="5">The sequence shown here is derived from an EMBL/GenBank/DDBJ whole genome shotgun (WGS) entry which is preliminary data.</text>
</comment>
<dbReference type="AlphaFoldDB" id="A0A6I3N9Q8"/>
<sequence length="309" mass="33218">MGKVAFLFSGQGAQYVGMGKSLYEQNPTARQLFNQANDLLSFDLKELCFEDSQNLINQTAYTQPAIFTISQMALATLKEAGIKPDVVAGFSLGEYSALCAADVFSFTEGVELVAKRGELMGVASGDGKMAALLGLDVEKATALCREASSKGVVELANLNCPGQIVIGGEAEAVNYACELAKGYGAKRALILPVSGPFHTSLLKETAQNFGQLLKMKNLNQPKLPIVLNVLGDFYHHDLSLIDLMIKQMATSVKWEASIKKMIEDGVDTFIEIGPGKTLSGFVKKIDRSVKILNVEDVASLEATIKALQN</sequence>
<evidence type="ECO:0000256" key="3">
    <source>
        <dbReference type="ARBA" id="ARBA00048462"/>
    </source>
</evidence>
<dbReference type="InterPro" id="IPR001227">
    <property type="entry name" value="Ac_transferase_dom_sf"/>
</dbReference>
<protein>
    <recommendedName>
        <fullName evidence="4">Malonyl CoA-acyl carrier protein transacylase</fullName>
        <ecNumber evidence="4">2.3.1.39</ecNumber>
    </recommendedName>
</protein>
<comment type="similarity">
    <text evidence="4">Belongs to the fabD family.</text>
</comment>
<accession>A0A6I3N9Q8</accession>
<dbReference type="GO" id="GO:0005829">
    <property type="term" value="C:cytosol"/>
    <property type="evidence" value="ECO:0007669"/>
    <property type="project" value="TreeGrafter"/>
</dbReference>
<reference evidence="5" key="1">
    <citation type="journal article" date="2019" name="Nat. Med.">
        <title>A library of human gut bacterial isolates paired with longitudinal multiomics data enables mechanistic microbiome research.</title>
        <authorList>
            <person name="Poyet M."/>
            <person name="Groussin M."/>
            <person name="Gibbons S.M."/>
            <person name="Avila-Pacheco J."/>
            <person name="Jiang X."/>
            <person name="Kearney S.M."/>
            <person name="Perrotta A.R."/>
            <person name="Berdy B."/>
            <person name="Zhao S."/>
            <person name="Lieberman T.D."/>
            <person name="Swanson P.K."/>
            <person name="Smith M."/>
            <person name="Roesemann S."/>
            <person name="Alexander J.E."/>
            <person name="Rich S.A."/>
            <person name="Livny J."/>
            <person name="Vlamakis H."/>
            <person name="Clish C."/>
            <person name="Bullock K."/>
            <person name="Deik A."/>
            <person name="Scott J."/>
            <person name="Pierce K.A."/>
            <person name="Xavier R.J."/>
            <person name="Alm E.J."/>
        </authorList>
    </citation>
    <scope>NUCLEOTIDE SEQUENCE</scope>
    <source>
        <strain evidence="5">BIOML-A179</strain>
    </source>
</reference>
<keyword evidence="2 4" id="KW-0012">Acyltransferase</keyword>
<dbReference type="FunFam" id="3.30.70.250:FF:000001">
    <property type="entry name" value="Malonyl CoA-acyl carrier protein transacylase"/>
    <property type="match status" value="1"/>
</dbReference>
<dbReference type="RefSeq" id="WP_129821260.1">
    <property type="nucleotide sequence ID" value="NZ_RCYV01000002.1"/>
</dbReference>
<dbReference type="NCBIfam" id="TIGR00128">
    <property type="entry name" value="fabD"/>
    <property type="match status" value="1"/>
</dbReference>
<dbReference type="Pfam" id="PF00698">
    <property type="entry name" value="Acyl_transf_1"/>
    <property type="match status" value="1"/>
</dbReference>
<dbReference type="Gene3D" id="3.30.70.250">
    <property type="entry name" value="Malonyl-CoA ACP transacylase, ACP-binding"/>
    <property type="match status" value="1"/>
</dbReference>
<dbReference type="InterPro" id="IPR050858">
    <property type="entry name" value="Mal-CoA-ACP_Trans/PKS_FabD"/>
</dbReference>
<dbReference type="EC" id="2.3.1.39" evidence="4"/>
<dbReference type="InterPro" id="IPR016036">
    <property type="entry name" value="Malonyl_transacylase_ACP-bd"/>
</dbReference>
<evidence type="ECO:0000256" key="1">
    <source>
        <dbReference type="ARBA" id="ARBA00022679"/>
    </source>
</evidence>
<evidence type="ECO:0000256" key="2">
    <source>
        <dbReference type="ARBA" id="ARBA00023315"/>
    </source>
</evidence>